<gene>
    <name evidence="3" type="ORF">EHS24_003526</name>
</gene>
<keyword evidence="2" id="KW-0472">Membrane</keyword>
<dbReference type="GeneID" id="39588069"/>
<feature type="transmembrane region" description="Helical" evidence="2">
    <location>
        <begin position="289"/>
        <end position="310"/>
    </location>
</feature>
<feature type="region of interest" description="Disordered" evidence="1">
    <location>
        <begin position="1"/>
        <end position="65"/>
    </location>
</feature>
<dbReference type="InterPro" id="IPR013920">
    <property type="entry name" value="DUF1774_fun"/>
</dbReference>
<dbReference type="EMBL" id="RSCE01000017">
    <property type="protein sequence ID" value="RSH77222.1"/>
    <property type="molecule type" value="Genomic_DNA"/>
</dbReference>
<dbReference type="AlphaFoldDB" id="A0A427XEG9"/>
<sequence length="394" mass="43118">MPSDEEAQISTPPHTPPHPAAPAATAPAPAAVAATSAPPPRTSTPTLASHHPSTEPPSHSHPSCPSCGEVPGEYVSLAEYRRTMSIVRLQVSVPISILVSLGTMLICGAVIDPGLRGINVLYPTLLTPNGMLLSVYWGAVYAIQVGFCLLLIFAQSDDTKDTFVHGVGMKIAVSNWLIAGWAVCWTLRMFKTAEICVFINVITVVWMNITLLKYPASIMHPLRAIFIHGTTSLLLAILFNLTWAHNGFVALKWVIKDEDLLHKWTWQAVGCVLGTNLISVFWEIGARQYLLAVANEYLLFTLLFASVRITPSLPESALPKPVPLLVTIIVCLVLHPIALVGGNAYAIHQGRREGQIRLPDDDEEDRQREAEIEAEVQARINARARERQQGHTQH</sequence>
<feature type="transmembrane region" description="Helical" evidence="2">
    <location>
        <begin position="131"/>
        <end position="154"/>
    </location>
</feature>
<keyword evidence="2" id="KW-1133">Transmembrane helix</keyword>
<dbReference type="OrthoDB" id="3342455at2759"/>
<dbReference type="STRING" id="105984.A0A427XEG9"/>
<feature type="transmembrane region" description="Helical" evidence="2">
    <location>
        <begin position="322"/>
        <end position="347"/>
    </location>
</feature>
<evidence type="ECO:0000256" key="2">
    <source>
        <dbReference type="SAM" id="Phobius"/>
    </source>
</evidence>
<evidence type="ECO:0000313" key="3">
    <source>
        <dbReference type="EMBL" id="RSH77222.1"/>
    </source>
</evidence>
<comment type="caution">
    <text evidence="3">The sequence shown here is derived from an EMBL/GenBank/DDBJ whole genome shotgun (WGS) entry which is preliminary data.</text>
</comment>
<dbReference type="RefSeq" id="XP_028472369.1">
    <property type="nucleotide sequence ID" value="XM_028619195.1"/>
</dbReference>
<feature type="transmembrane region" description="Helical" evidence="2">
    <location>
        <begin position="163"/>
        <end position="183"/>
    </location>
</feature>
<evidence type="ECO:0000256" key="1">
    <source>
        <dbReference type="SAM" id="MobiDB-lite"/>
    </source>
</evidence>
<reference evidence="3 4" key="1">
    <citation type="submission" date="2018-11" db="EMBL/GenBank/DDBJ databases">
        <title>Genome sequence of Apiotrichum porosum DSM 27194.</title>
        <authorList>
            <person name="Aliyu H."/>
            <person name="Gorte O."/>
            <person name="Ochsenreither K."/>
        </authorList>
    </citation>
    <scope>NUCLEOTIDE SEQUENCE [LARGE SCALE GENOMIC DNA]</scope>
    <source>
        <strain evidence="3 4">DSM 27194</strain>
    </source>
</reference>
<dbReference type="Proteomes" id="UP000279236">
    <property type="component" value="Unassembled WGS sequence"/>
</dbReference>
<proteinExistence type="predicted"/>
<feature type="compositionally biased region" description="Low complexity" evidence="1">
    <location>
        <begin position="21"/>
        <end position="36"/>
    </location>
</feature>
<feature type="compositionally biased region" description="Low complexity" evidence="1">
    <location>
        <begin position="43"/>
        <end position="65"/>
    </location>
</feature>
<feature type="transmembrane region" description="Helical" evidence="2">
    <location>
        <begin position="189"/>
        <end position="212"/>
    </location>
</feature>
<feature type="transmembrane region" description="Helical" evidence="2">
    <location>
        <begin position="224"/>
        <end position="244"/>
    </location>
</feature>
<name>A0A427XEG9_9TREE</name>
<dbReference type="PANTHER" id="PTHR37992">
    <property type="entry name" value="EXPRESSED PROTEIN"/>
    <property type="match status" value="1"/>
</dbReference>
<accession>A0A427XEG9</accession>
<feature type="transmembrane region" description="Helical" evidence="2">
    <location>
        <begin position="264"/>
        <end position="282"/>
    </location>
</feature>
<keyword evidence="2" id="KW-0812">Transmembrane</keyword>
<feature type="transmembrane region" description="Helical" evidence="2">
    <location>
        <begin position="91"/>
        <end position="111"/>
    </location>
</feature>
<dbReference type="PANTHER" id="PTHR37992:SF1">
    <property type="entry name" value="DUF1774-DOMAIN-CONTAINING PROTEIN"/>
    <property type="match status" value="1"/>
</dbReference>
<evidence type="ECO:0000313" key="4">
    <source>
        <dbReference type="Proteomes" id="UP000279236"/>
    </source>
</evidence>
<keyword evidence="4" id="KW-1185">Reference proteome</keyword>
<protein>
    <submittedName>
        <fullName evidence="3">Uncharacterized protein</fullName>
    </submittedName>
</protein>
<organism evidence="3 4">
    <name type="scientific">Apiotrichum porosum</name>
    <dbReference type="NCBI Taxonomy" id="105984"/>
    <lineage>
        <taxon>Eukaryota</taxon>
        <taxon>Fungi</taxon>
        <taxon>Dikarya</taxon>
        <taxon>Basidiomycota</taxon>
        <taxon>Agaricomycotina</taxon>
        <taxon>Tremellomycetes</taxon>
        <taxon>Trichosporonales</taxon>
        <taxon>Trichosporonaceae</taxon>
        <taxon>Apiotrichum</taxon>
    </lineage>
</organism>